<feature type="domain" description="Cyclin-like" evidence="9">
    <location>
        <begin position="52"/>
        <end position="137"/>
    </location>
</feature>
<sequence>MEFDLEDSISSIKEHQTCPISELFHSESDYMPPPNYLSSTDFPLSFRCEAIFFILKVQFSCNLDPFVSYLAINYLDRFMSKQEIPQEKPWLLRVIVIACLSLASKMKNTSFSPSTFQKEGYVLEAQSIQKMELVILGALDWRMRPITPFPFLHFFISVYELNDPSVKQALKLRASEIILNTHNDVKFWEYKPSTIAASALIYATHELFPLQCSTLRASITACEYLDEEMLSKCFNFMQEMKVEAIIDTSFVSREIPVNVLEKNIRI</sequence>
<evidence type="ECO:0000256" key="8">
    <source>
        <dbReference type="RuleBase" id="RU000383"/>
    </source>
</evidence>
<dbReference type="CDD" id="cd20544">
    <property type="entry name" value="CYCLIN_AtCycD-like_rpt2"/>
    <property type="match status" value="1"/>
</dbReference>
<dbReference type="Gene3D" id="1.10.472.10">
    <property type="entry name" value="Cyclin-like"/>
    <property type="match status" value="2"/>
</dbReference>
<keyword evidence="12" id="KW-1185">Reference proteome</keyword>
<evidence type="ECO:0000256" key="7">
    <source>
        <dbReference type="ARBA" id="ARBA00032263"/>
    </source>
</evidence>
<evidence type="ECO:0000256" key="1">
    <source>
        <dbReference type="ARBA" id="ARBA00006955"/>
    </source>
</evidence>
<accession>A0AAN9KMD8</accession>
<comment type="similarity">
    <text evidence="1">Belongs to the cyclin family. Cyclin AB subfamily.</text>
</comment>
<dbReference type="Proteomes" id="UP001359559">
    <property type="component" value="Unassembled WGS sequence"/>
</dbReference>
<comment type="similarity">
    <text evidence="2">Belongs to the cyclin family. Cyclin D subfamily.</text>
</comment>
<keyword evidence="5 8" id="KW-0195">Cyclin</keyword>
<gene>
    <name evidence="11" type="ORF">RJT34_04314</name>
</gene>
<protein>
    <recommendedName>
        <fullName evidence="7">B-like cyclin</fullName>
    </recommendedName>
</protein>
<evidence type="ECO:0000259" key="9">
    <source>
        <dbReference type="SMART" id="SM00385"/>
    </source>
</evidence>
<evidence type="ECO:0000256" key="3">
    <source>
        <dbReference type="ARBA" id="ARBA00011177"/>
    </source>
</evidence>
<dbReference type="GO" id="GO:0016538">
    <property type="term" value="F:cyclin-dependent protein serine/threonine kinase regulator activity"/>
    <property type="evidence" value="ECO:0007669"/>
    <property type="project" value="InterPro"/>
</dbReference>
<evidence type="ECO:0000313" key="11">
    <source>
        <dbReference type="EMBL" id="KAK7319591.1"/>
    </source>
</evidence>
<dbReference type="AlphaFoldDB" id="A0AAN9KMD8"/>
<dbReference type="InterPro" id="IPR006671">
    <property type="entry name" value="Cyclin_N"/>
</dbReference>
<dbReference type="InterPro" id="IPR039361">
    <property type="entry name" value="Cyclin"/>
</dbReference>
<dbReference type="InterPro" id="IPR046965">
    <property type="entry name" value="Cyclin_A/B-like"/>
</dbReference>
<evidence type="ECO:0000256" key="2">
    <source>
        <dbReference type="ARBA" id="ARBA00009065"/>
    </source>
</evidence>
<keyword evidence="4" id="KW-0132">Cell division</keyword>
<dbReference type="PANTHER" id="PTHR10177">
    <property type="entry name" value="CYCLINS"/>
    <property type="match status" value="1"/>
</dbReference>
<dbReference type="GO" id="GO:0051301">
    <property type="term" value="P:cell division"/>
    <property type="evidence" value="ECO:0007669"/>
    <property type="project" value="UniProtKB-KW"/>
</dbReference>
<evidence type="ECO:0000259" key="10">
    <source>
        <dbReference type="SMART" id="SM01332"/>
    </source>
</evidence>
<dbReference type="InterPro" id="IPR013763">
    <property type="entry name" value="Cyclin-like_dom"/>
</dbReference>
<dbReference type="Pfam" id="PF00134">
    <property type="entry name" value="Cyclin_N"/>
    <property type="match status" value="1"/>
</dbReference>
<feature type="domain" description="Cyclin C-terminal" evidence="10">
    <location>
        <begin position="146"/>
        <end position="258"/>
    </location>
</feature>
<dbReference type="SMART" id="SM01332">
    <property type="entry name" value="Cyclin_C"/>
    <property type="match status" value="1"/>
</dbReference>
<keyword evidence="6" id="KW-0131">Cell cycle</keyword>
<evidence type="ECO:0000256" key="4">
    <source>
        <dbReference type="ARBA" id="ARBA00022618"/>
    </source>
</evidence>
<dbReference type="SMART" id="SM00385">
    <property type="entry name" value="CYCLIN"/>
    <property type="match status" value="1"/>
</dbReference>
<dbReference type="InterPro" id="IPR036915">
    <property type="entry name" value="Cyclin-like_sf"/>
</dbReference>
<reference evidence="11 12" key="1">
    <citation type="submission" date="2024-01" db="EMBL/GenBank/DDBJ databases">
        <title>The genomes of 5 underutilized Papilionoideae crops provide insights into root nodulation and disease resistance.</title>
        <authorList>
            <person name="Yuan L."/>
        </authorList>
    </citation>
    <scope>NUCLEOTIDE SEQUENCE [LARGE SCALE GENOMIC DNA]</scope>
    <source>
        <strain evidence="11">LY-2023</strain>
        <tissue evidence="11">Leaf</tissue>
    </source>
</reference>
<evidence type="ECO:0000256" key="6">
    <source>
        <dbReference type="ARBA" id="ARBA00023306"/>
    </source>
</evidence>
<organism evidence="11 12">
    <name type="scientific">Clitoria ternatea</name>
    <name type="common">Butterfly pea</name>
    <dbReference type="NCBI Taxonomy" id="43366"/>
    <lineage>
        <taxon>Eukaryota</taxon>
        <taxon>Viridiplantae</taxon>
        <taxon>Streptophyta</taxon>
        <taxon>Embryophyta</taxon>
        <taxon>Tracheophyta</taxon>
        <taxon>Spermatophyta</taxon>
        <taxon>Magnoliopsida</taxon>
        <taxon>eudicotyledons</taxon>
        <taxon>Gunneridae</taxon>
        <taxon>Pentapetalae</taxon>
        <taxon>rosids</taxon>
        <taxon>fabids</taxon>
        <taxon>Fabales</taxon>
        <taxon>Fabaceae</taxon>
        <taxon>Papilionoideae</taxon>
        <taxon>50 kb inversion clade</taxon>
        <taxon>NPAAA clade</taxon>
        <taxon>indigoferoid/millettioid clade</taxon>
        <taxon>Phaseoleae</taxon>
        <taxon>Clitoria</taxon>
    </lineage>
</organism>
<dbReference type="SUPFAM" id="SSF47954">
    <property type="entry name" value="Cyclin-like"/>
    <property type="match status" value="2"/>
</dbReference>
<dbReference type="EMBL" id="JAYKXN010000001">
    <property type="protein sequence ID" value="KAK7319591.1"/>
    <property type="molecule type" value="Genomic_DNA"/>
</dbReference>
<comment type="caution">
    <text evidence="11">The sequence shown here is derived from an EMBL/GenBank/DDBJ whole genome shotgun (WGS) entry which is preliminary data.</text>
</comment>
<dbReference type="FunFam" id="1.10.472.10:FF:000060">
    <property type="entry name" value="D6-type cyclin"/>
    <property type="match status" value="1"/>
</dbReference>
<dbReference type="FunFam" id="1.10.472.10:FF:000040">
    <property type="entry name" value="D6-type cyclin"/>
    <property type="match status" value="1"/>
</dbReference>
<name>A0AAN9KMD8_CLITE</name>
<proteinExistence type="inferred from homology"/>
<evidence type="ECO:0000256" key="5">
    <source>
        <dbReference type="ARBA" id="ARBA00023127"/>
    </source>
</evidence>
<dbReference type="GO" id="GO:0044772">
    <property type="term" value="P:mitotic cell cycle phase transition"/>
    <property type="evidence" value="ECO:0007669"/>
    <property type="project" value="InterPro"/>
</dbReference>
<comment type="subunit">
    <text evidence="3">Interacts with the CDC2 protein kinase to form a serine/threonine kinase holoenzyme complex also known as maturation promoting factor (MPF). The cyclin subunit imparts substrate specificity to the complex.</text>
</comment>
<evidence type="ECO:0000313" key="12">
    <source>
        <dbReference type="Proteomes" id="UP001359559"/>
    </source>
</evidence>
<dbReference type="Pfam" id="PF02984">
    <property type="entry name" value="Cyclin_C"/>
    <property type="match status" value="1"/>
</dbReference>
<dbReference type="PIRSF" id="PIRSF001771">
    <property type="entry name" value="Cyclin_A_B_D_E"/>
    <property type="match status" value="1"/>
</dbReference>
<dbReference type="InterPro" id="IPR004367">
    <property type="entry name" value="Cyclin_C-dom"/>
</dbReference>